<evidence type="ECO:0000259" key="3">
    <source>
        <dbReference type="Pfam" id="PF01557"/>
    </source>
</evidence>
<accession>A0A5C6AU88</accession>
<dbReference type="Gene3D" id="3.90.850.10">
    <property type="entry name" value="Fumarylacetoacetase-like, C-terminal domain"/>
    <property type="match status" value="1"/>
</dbReference>
<keyword evidence="2" id="KW-0479">Metal-binding</keyword>
<keyword evidence="4" id="KW-0378">Hydrolase</keyword>
<comment type="similarity">
    <text evidence="1">Belongs to the FAH family.</text>
</comment>
<sequence>MLSSMKVTKFIDGSDTPRVAIVQVNQLIPLKLAGTATQTLADILATDDPIACVRSLETDSPVEIDAQTRWLPPIDHQEVWAAGVTYKKSQTARMEESEAAASCYDRVYNADRPELFFKATPHRVSGHGQPLRIRNDATWNVPEPEITLVLNPKMRIVGLTVGNDMSSRDIEGENPLYLPQAKCYDQCAGLGPWITLMESLPPVDQIGVDLKIVRDDQVVFDQQTSAAAMARKFDDLVGWLARDNSFPGGAFLMTGTGIVPTSEFTLQAGDVVNITIDHVGTLSNTIVQGDA</sequence>
<comment type="caution">
    <text evidence="4">The sequence shown here is derived from an EMBL/GenBank/DDBJ whole genome shotgun (WGS) entry which is preliminary data.</text>
</comment>
<dbReference type="SUPFAM" id="SSF56529">
    <property type="entry name" value="FAH"/>
    <property type="match status" value="1"/>
</dbReference>
<dbReference type="PANTHER" id="PTHR42796:SF7">
    <property type="entry name" value="2-DEHYDRO-3-DEOXY-D-ARABINONATE DEHYDRATASE"/>
    <property type="match status" value="1"/>
</dbReference>
<dbReference type="InterPro" id="IPR011234">
    <property type="entry name" value="Fumarylacetoacetase-like_C"/>
</dbReference>
<protein>
    <submittedName>
        <fullName evidence="4">Fumarylacetoacetate (FAA) hydrolase family protein</fullName>
    </submittedName>
</protein>
<dbReference type="GO" id="GO:0046872">
    <property type="term" value="F:metal ion binding"/>
    <property type="evidence" value="ECO:0007669"/>
    <property type="project" value="UniProtKB-KW"/>
</dbReference>
<reference evidence="4 5" key="1">
    <citation type="submission" date="2019-02" db="EMBL/GenBank/DDBJ databases">
        <title>Deep-cultivation of Planctomycetes and their phenomic and genomic characterization uncovers novel biology.</title>
        <authorList>
            <person name="Wiegand S."/>
            <person name="Jogler M."/>
            <person name="Boedeker C."/>
            <person name="Pinto D."/>
            <person name="Vollmers J."/>
            <person name="Rivas-Marin E."/>
            <person name="Kohn T."/>
            <person name="Peeters S.H."/>
            <person name="Heuer A."/>
            <person name="Rast P."/>
            <person name="Oberbeckmann S."/>
            <person name="Bunk B."/>
            <person name="Jeske O."/>
            <person name="Meyerdierks A."/>
            <person name="Storesund J.E."/>
            <person name="Kallscheuer N."/>
            <person name="Luecker S."/>
            <person name="Lage O.M."/>
            <person name="Pohl T."/>
            <person name="Merkel B.J."/>
            <person name="Hornburger P."/>
            <person name="Mueller R.-W."/>
            <person name="Bruemmer F."/>
            <person name="Labrenz M."/>
            <person name="Spormann A.M."/>
            <person name="Op Den Camp H."/>
            <person name="Overmann J."/>
            <person name="Amann R."/>
            <person name="Jetten M.S.M."/>
            <person name="Mascher T."/>
            <person name="Medema M.H."/>
            <person name="Devos D.P."/>
            <person name="Kaster A.-K."/>
            <person name="Ovreas L."/>
            <person name="Rohde M."/>
            <person name="Galperin M.Y."/>
            <person name="Jogler C."/>
        </authorList>
    </citation>
    <scope>NUCLEOTIDE SEQUENCE [LARGE SCALE GENOMIC DNA]</scope>
    <source>
        <strain evidence="4 5">Pla52n</strain>
    </source>
</reference>
<evidence type="ECO:0000256" key="2">
    <source>
        <dbReference type="ARBA" id="ARBA00022723"/>
    </source>
</evidence>
<evidence type="ECO:0000313" key="5">
    <source>
        <dbReference type="Proteomes" id="UP000320176"/>
    </source>
</evidence>
<gene>
    <name evidence="4" type="ORF">Pla52n_36220</name>
</gene>
<dbReference type="InterPro" id="IPR036663">
    <property type="entry name" value="Fumarylacetoacetase_C_sf"/>
</dbReference>
<dbReference type="Proteomes" id="UP000320176">
    <property type="component" value="Unassembled WGS sequence"/>
</dbReference>
<dbReference type="GO" id="GO:0044281">
    <property type="term" value="P:small molecule metabolic process"/>
    <property type="evidence" value="ECO:0007669"/>
    <property type="project" value="UniProtKB-ARBA"/>
</dbReference>
<dbReference type="PANTHER" id="PTHR42796">
    <property type="entry name" value="FUMARYLACETOACETATE HYDROLASE DOMAIN-CONTAINING PROTEIN 2A-RELATED"/>
    <property type="match status" value="1"/>
</dbReference>
<evidence type="ECO:0000313" key="4">
    <source>
        <dbReference type="EMBL" id="TWU02572.1"/>
    </source>
</evidence>
<feature type="domain" description="Fumarylacetoacetase-like C-terminal" evidence="3">
    <location>
        <begin position="109"/>
        <end position="287"/>
    </location>
</feature>
<keyword evidence="5" id="KW-1185">Reference proteome</keyword>
<name>A0A5C6AU88_9BACT</name>
<organism evidence="4 5">
    <name type="scientific">Stieleria varia</name>
    <dbReference type="NCBI Taxonomy" id="2528005"/>
    <lineage>
        <taxon>Bacteria</taxon>
        <taxon>Pseudomonadati</taxon>
        <taxon>Planctomycetota</taxon>
        <taxon>Planctomycetia</taxon>
        <taxon>Pirellulales</taxon>
        <taxon>Pirellulaceae</taxon>
        <taxon>Stieleria</taxon>
    </lineage>
</organism>
<dbReference type="EMBL" id="SJPN01000004">
    <property type="protein sequence ID" value="TWU02572.1"/>
    <property type="molecule type" value="Genomic_DNA"/>
</dbReference>
<proteinExistence type="inferred from homology"/>
<dbReference type="InterPro" id="IPR051121">
    <property type="entry name" value="FAH"/>
</dbReference>
<dbReference type="Pfam" id="PF01557">
    <property type="entry name" value="FAA_hydrolase"/>
    <property type="match status" value="1"/>
</dbReference>
<dbReference type="GO" id="GO:0016787">
    <property type="term" value="F:hydrolase activity"/>
    <property type="evidence" value="ECO:0007669"/>
    <property type="project" value="UniProtKB-KW"/>
</dbReference>
<evidence type="ECO:0000256" key="1">
    <source>
        <dbReference type="ARBA" id="ARBA00010211"/>
    </source>
</evidence>
<dbReference type="AlphaFoldDB" id="A0A5C6AU88"/>